<evidence type="ECO:0000313" key="3">
    <source>
        <dbReference type="Proteomes" id="UP000772434"/>
    </source>
</evidence>
<protein>
    <submittedName>
        <fullName evidence="2">Uncharacterized protein</fullName>
    </submittedName>
</protein>
<comment type="caution">
    <text evidence="2">The sequence shown here is derived from an EMBL/GenBank/DDBJ whole genome shotgun (WGS) entry which is preliminary data.</text>
</comment>
<dbReference type="EMBL" id="JADNRY010000332">
    <property type="protein sequence ID" value="KAF9059014.1"/>
    <property type="molecule type" value="Genomic_DNA"/>
</dbReference>
<keyword evidence="1" id="KW-1133">Transmembrane helix</keyword>
<evidence type="ECO:0000256" key="1">
    <source>
        <dbReference type="SAM" id="Phobius"/>
    </source>
</evidence>
<feature type="transmembrane region" description="Helical" evidence="1">
    <location>
        <begin position="48"/>
        <end position="72"/>
    </location>
</feature>
<keyword evidence="1" id="KW-0812">Transmembrane</keyword>
<keyword evidence="1" id="KW-0472">Membrane</keyword>
<dbReference type="Proteomes" id="UP000772434">
    <property type="component" value="Unassembled WGS sequence"/>
</dbReference>
<gene>
    <name evidence="2" type="ORF">BDP27DRAFT_1503064</name>
</gene>
<keyword evidence="3" id="KW-1185">Reference proteome</keyword>
<reference evidence="2" key="1">
    <citation type="submission" date="2020-11" db="EMBL/GenBank/DDBJ databases">
        <authorList>
            <consortium name="DOE Joint Genome Institute"/>
            <person name="Ahrendt S."/>
            <person name="Riley R."/>
            <person name="Andreopoulos W."/>
            <person name="Labutti K."/>
            <person name="Pangilinan J."/>
            <person name="Ruiz-Duenas F.J."/>
            <person name="Barrasa J.M."/>
            <person name="Sanchez-Garcia M."/>
            <person name="Camarero S."/>
            <person name="Miyauchi S."/>
            <person name="Serrano A."/>
            <person name="Linde D."/>
            <person name="Babiker R."/>
            <person name="Drula E."/>
            <person name="Ayuso-Fernandez I."/>
            <person name="Pacheco R."/>
            <person name="Padilla G."/>
            <person name="Ferreira P."/>
            <person name="Barriuso J."/>
            <person name="Kellner H."/>
            <person name="Castanera R."/>
            <person name="Alfaro M."/>
            <person name="Ramirez L."/>
            <person name="Pisabarro A.G."/>
            <person name="Kuo A."/>
            <person name="Tritt A."/>
            <person name="Lipzen A."/>
            <person name="He G."/>
            <person name="Yan M."/>
            <person name="Ng V."/>
            <person name="Cullen D."/>
            <person name="Martin F."/>
            <person name="Rosso M.-N."/>
            <person name="Henrissat B."/>
            <person name="Hibbett D."/>
            <person name="Martinez A.T."/>
            <person name="Grigoriev I.V."/>
        </authorList>
    </citation>
    <scope>NUCLEOTIDE SEQUENCE</scope>
    <source>
        <strain evidence="2">AH 40177</strain>
    </source>
</reference>
<organism evidence="2 3">
    <name type="scientific">Rhodocollybia butyracea</name>
    <dbReference type="NCBI Taxonomy" id="206335"/>
    <lineage>
        <taxon>Eukaryota</taxon>
        <taxon>Fungi</taxon>
        <taxon>Dikarya</taxon>
        <taxon>Basidiomycota</taxon>
        <taxon>Agaricomycotina</taxon>
        <taxon>Agaricomycetes</taxon>
        <taxon>Agaricomycetidae</taxon>
        <taxon>Agaricales</taxon>
        <taxon>Marasmiineae</taxon>
        <taxon>Omphalotaceae</taxon>
        <taxon>Rhodocollybia</taxon>
    </lineage>
</organism>
<dbReference type="AlphaFoldDB" id="A0A9P5TYA8"/>
<sequence>MSIRNQFTPPTDHKAYLHQFGFDISVLRVLLETWYLQPRYPVPKCENLYTLAWLMLETCGIINTLWICFVLLQRFSTLSLLLSRITRSFITTQTFRNCPLSHYLTRF</sequence>
<name>A0A9P5TYA8_9AGAR</name>
<accession>A0A9P5TYA8</accession>
<proteinExistence type="predicted"/>
<evidence type="ECO:0000313" key="2">
    <source>
        <dbReference type="EMBL" id="KAF9059014.1"/>
    </source>
</evidence>